<name>A0A3P1T3J3_9ACTN</name>
<dbReference type="InterPro" id="IPR011704">
    <property type="entry name" value="ATPase_dyneun-rel_AAA"/>
</dbReference>
<evidence type="ECO:0000259" key="1">
    <source>
        <dbReference type="SMART" id="SM00382"/>
    </source>
</evidence>
<comment type="caution">
    <text evidence="2">The sequence shown here is derived from an EMBL/GenBank/DDBJ whole genome shotgun (WGS) entry which is preliminary data.</text>
</comment>
<dbReference type="GO" id="GO:0005524">
    <property type="term" value="F:ATP binding"/>
    <property type="evidence" value="ECO:0007669"/>
    <property type="project" value="InterPro"/>
</dbReference>
<gene>
    <name evidence="2" type="ORF">EII34_11870</name>
</gene>
<dbReference type="InterPro" id="IPR003593">
    <property type="entry name" value="AAA+_ATPase"/>
</dbReference>
<dbReference type="InterPro" id="IPR050764">
    <property type="entry name" value="CbbQ/NirQ/NorQ/GpvN"/>
</dbReference>
<dbReference type="Gene3D" id="3.40.50.300">
    <property type="entry name" value="P-loop containing nucleotide triphosphate hydrolases"/>
    <property type="match status" value="1"/>
</dbReference>
<proteinExistence type="predicted"/>
<evidence type="ECO:0000313" key="3">
    <source>
        <dbReference type="Proteomes" id="UP000280819"/>
    </source>
</evidence>
<dbReference type="SUPFAM" id="SSF52540">
    <property type="entry name" value="P-loop containing nucleoside triphosphate hydrolases"/>
    <property type="match status" value="1"/>
</dbReference>
<dbReference type="Proteomes" id="UP000280819">
    <property type="component" value="Unassembled WGS sequence"/>
</dbReference>
<dbReference type="SMART" id="SM00382">
    <property type="entry name" value="AAA"/>
    <property type="match status" value="1"/>
</dbReference>
<protein>
    <recommendedName>
        <fullName evidence="1">AAA+ ATPase domain-containing protein</fullName>
    </recommendedName>
</protein>
<reference evidence="2 3" key="1">
    <citation type="submission" date="2018-11" db="EMBL/GenBank/DDBJ databases">
        <title>Genomes From Bacteria Associated with the Canine Oral Cavity: a Test Case for Automated Genome-Based Taxonomic Assignment.</title>
        <authorList>
            <person name="Coil D.A."/>
            <person name="Jospin G."/>
            <person name="Darling A.E."/>
            <person name="Wallis C."/>
            <person name="Davis I.J."/>
            <person name="Harris S."/>
            <person name="Eisen J.A."/>
            <person name="Holcombe L.J."/>
            <person name="O'Flynn C."/>
        </authorList>
    </citation>
    <scope>NUCLEOTIDE SEQUENCE [LARGE SCALE GENOMIC DNA]</scope>
    <source>
        <strain evidence="2 3">OH887_COT-365</strain>
    </source>
</reference>
<dbReference type="InterPro" id="IPR027417">
    <property type="entry name" value="P-loop_NTPase"/>
</dbReference>
<dbReference type="PANTHER" id="PTHR42759">
    <property type="entry name" value="MOXR FAMILY PROTEIN"/>
    <property type="match status" value="1"/>
</dbReference>
<dbReference type="PANTHER" id="PTHR42759:SF1">
    <property type="entry name" value="MAGNESIUM-CHELATASE SUBUNIT CHLD"/>
    <property type="match status" value="1"/>
</dbReference>
<dbReference type="AlphaFoldDB" id="A0A3P1T3J3"/>
<sequence length="354" mass="38782">MTDIQRPPAELRWADELALLRERDRGRPVAPGWQLSAQSVVEFVLGDGKEITPKYVGRRSLVERCVVSLATNRGLMLIGEPGTAKSLLSELLAAAISGDTSLTIQGSAATTEDAIKYSWNYALLLAEGPTLKSLVPAPIHRGMTEGKVVRFEEITRCAPEVQDSLLSVLSDRSLSIPELDADHRTLHARQGFNVIGTANTRDRGVNEMSAALKRRFNFETIGPIEDLKVEMDLVERETDQMLKAAQIPARLGQDATEVLVKVFRELRSGKAGKDGVERLTSAMSTAEAVSTGMSAAVRAAWFGGETPGGKELAEAIVSSAVKDDPDDISKLRAYKERQVRHRQGIWQELYQHLP</sequence>
<dbReference type="EMBL" id="RQZG01000014">
    <property type="protein sequence ID" value="RRD04072.1"/>
    <property type="molecule type" value="Genomic_DNA"/>
</dbReference>
<organism evidence="2 3">
    <name type="scientific">Arachnia propionica</name>
    <dbReference type="NCBI Taxonomy" id="1750"/>
    <lineage>
        <taxon>Bacteria</taxon>
        <taxon>Bacillati</taxon>
        <taxon>Actinomycetota</taxon>
        <taxon>Actinomycetes</taxon>
        <taxon>Propionibacteriales</taxon>
        <taxon>Propionibacteriaceae</taxon>
        <taxon>Arachnia</taxon>
    </lineage>
</organism>
<dbReference type="RefSeq" id="WP_124845373.1">
    <property type="nucleotide sequence ID" value="NZ_RQZG01000014.1"/>
</dbReference>
<accession>A0A3P1T3J3</accession>
<dbReference type="GO" id="GO:0016887">
    <property type="term" value="F:ATP hydrolysis activity"/>
    <property type="evidence" value="ECO:0007669"/>
    <property type="project" value="InterPro"/>
</dbReference>
<feature type="domain" description="AAA+ ATPase" evidence="1">
    <location>
        <begin position="71"/>
        <end position="226"/>
    </location>
</feature>
<dbReference type="OrthoDB" id="9768555at2"/>
<dbReference type="Pfam" id="PF07728">
    <property type="entry name" value="AAA_5"/>
    <property type="match status" value="1"/>
</dbReference>
<evidence type="ECO:0000313" key="2">
    <source>
        <dbReference type="EMBL" id="RRD04072.1"/>
    </source>
</evidence>